<sequence>MSGDLEHLQSQISTALSNPSPLAPYTSTDIINHLELEYQVTTGSLLGPSSVPASSALVAAPVKPSSSKSCANCKHTGHVLDNCFQPGGKMEGKHDEVLACKHLAHDQKCNKPHSSSTFKYPTRCAFFVDSDGSAHYLATSPPPTSSLEIVTLATTSPSWLADHANGNDSVLSAVASSPQSTLLPPSFFFDSGASTHLTPCQSNFVSFCSILPCGIRGVNGSVIYALSIGRVSLSLPTGSTLALDDVLFVPQATVHLLSISALCSSPSQYHVVFDHTGVC</sequence>
<evidence type="ECO:0000313" key="3">
    <source>
        <dbReference type="Proteomes" id="UP000006352"/>
    </source>
</evidence>
<accession>J4ICK7</accession>
<proteinExistence type="predicted"/>
<dbReference type="RefSeq" id="XP_012185864.1">
    <property type="nucleotide sequence ID" value="XM_012330474.1"/>
</dbReference>
<dbReference type="Pfam" id="PF22936">
    <property type="entry name" value="Pol_BBD"/>
    <property type="match status" value="1"/>
</dbReference>
<dbReference type="AlphaFoldDB" id="J4ICK7"/>
<dbReference type="InterPro" id="IPR054722">
    <property type="entry name" value="PolX-like_BBD"/>
</dbReference>
<gene>
    <name evidence="2" type="ORF">FIBRA_08859</name>
</gene>
<dbReference type="InParanoid" id="J4ICK7"/>
<dbReference type="EMBL" id="HE797403">
    <property type="protein sequence ID" value="CCM06581.1"/>
    <property type="molecule type" value="Genomic_DNA"/>
</dbReference>
<evidence type="ECO:0000313" key="2">
    <source>
        <dbReference type="EMBL" id="CCM06581.1"/>
    </source>
</evidence>
<evidence type="ECO:0000259" key="1">
    <source>
        <dbReference type="Pfam" id="PF22936"/>
    </source>
</evidence>
<name>J4ICK7_9APHY</name>
<dbReference type="OrthoDB" id="2713924at2759"/>
<keyword evidence="3" id="KW-1185">Reference proteome</keyword>
<organism evidence="2 3">
    <name type="scientific">Fibroporia radiculosa</name>
    <dbReference type="NCBI Taxonomy" id="599839"/>
    <lineage>
        <taxon>Eukaryota</taxon>
        <taxon>Fungi</taxon>
        <taxon>Dikarya</taxon>
        <taxon>Basidiomycota</taxon>
        <taxon>Agaricomycotina</taxon>
        <taxon>Agaricomycetes</taxon>
        <taxon>Polyporales</taxon>
        <taxon>Fibroporiaceae</taxon>
        <taxon>Fibroporia</taxon>
    </lineage>
</organism>
<protein>
    <recommendedName>
        <fullName evidence="1">Retrovirus-related Pol polyprotein from transposon TNT 1-94-like beta-barrel domain-containing protein</fullName>
    </recommendedName>
</protein>
<reference evidence="2 3" key="1">
    <citation type="journal article" date="2012" name="Appl. Environ. Microbiol.">
        <title>Short-read sequencing for genomic analysis of the brown rot fungus Fibroporia radiculosa.</title>
        <authorList>
            <person name="Tang J.D."/>
            <person name="Perkins A.D."/>
            <person name="Sonstegard T.S."/>
            <person name="Schroeder S.G."/>
            <person name="Burgess S.C."/>
            <person name="Diehl S.V."/>
        </authorList>
    </citation>
    <scope>NUCLEOTIDE SEQUENCE [LARGE SCALE GENOMIC DNA]</scope>
    <source>
        <strain evidence="2 3">TFFH 294</strain>
    </source>
</reference>
<dbReference type="HOGENOM" id="CLU_997926_0_0_1"/>
<feature type="domain" description="Retrovirus-related Pol polyprotein from transposon TNT 1-94-like beta-barrel" evidence="1">
    <location>
        <begin position="188"/>
        <end position="263"/>
    </location>
</feature>
<dbReference type="GeneID" id="24101481"/>
<dbReference type="STRING" id="599839.J4ICK7"/>
<dbReference type="Proteomes" id="UP000006352">
    <property type="component" value="Unassembled WGS sequence"/>
</dbReference>